<organism evidence="4 5">
    <name type="scientific">Candida verbasci</name>
    <dbReference type="NCBI Taxonomy" id="1227364"/>
    <lineage>
        <taxon>Eukaryota</taxon>
        <taxon>Fungi</taxon>
        <taxon>Dikarya</taxon>
        <taxon>Ascomycota</taxon>
        <taxon>Saccharomycotina</taxon>
        <taxon>Pichiomycetes</taxon>
        <taxon>Debaryomycetaceae</taxon>
        <taxon>Candida/Lodderomyces clade</taxon>
        <taxon>Candida</taxon>
    </lineage>
</organism>
<feature type="compositionally biased region" description="Basic and acidic residues" evidence="2">
    <location>
        <begin position="440"/>
        <end position="460"/>
    </location>
</feature>
<evidence type="ECO:0000256" key="1">
    <source>
        <dbReference type="SAM" id="Coils"/>
    </source>
</evidence>
<feature type="compositionally biased region" description="Basic residues" evidence="2">
    <location>
        <begin position="39"/>
        <end position="53"/>
    </location>
</feature>
<feature type="domain" description="GYF" evidence="3">
    <location>
        <begin position="191"/>
        <end position="239"/>
    </location>
</feature>
<sequence>MYQRTRKFQDSSNENIDETSSLAFNHNNSFNSNNNHHYNNNHHHNNSHHHHHISNTIPANKDGKRYSMNEVFQVWNELKDQILNTSNPSNKENYKLSKPEPIYHLELQLKFPEKKQEVEEPKLEIKEDVPEQQLPLKLPESLSNLNISGITNTPTSVAATTASSIPLTTSGPPPGLNDLNLETMPLVTSDKIEWYYIDPSGNEQGPFNGDMMQEWLSGGYLNLDLKIRRKEETQFRTLQNLCDSLQNYIQPFKIPLIDLSVTTPSSSQFFPTTTTANNDISFPFPNTINRLSGGTTSVQNNTFNSILDTTYSSAATNYPSFLQQPALSRANSGWGIDTNNFSKPQTPVNQPLSPWLTNVSLSRTNSPFATTNTNTNVVSNEDDEVLNIHNSVVNIVDEEIDKMEKDLNINLDNINLETQLKEEKPLKRESPKHQPQVVPEPKKEIAKEPEVKQPEVKESKPSAPQSAPWAQKEQSNSNNITLKQMQELDNHTSQQRKLENKLKEEQQQAAAWAAANATTTTTKPKEAEKIVLPANWGTTPKLSITKTLADIQKEEAELAKLKQQQQFKSNTPKTSFASALANSIPKDDDSSWTTIAKKQPTPIKKPTTITTTTLTQSKTTPQLLRSVSANKSNTQTSSINSQSIREDFLIWARSQMINLYPSVSKDDLLEIFITLPSNQPDSISLIAETIYSSSATMDGRRFATEFLKRRQQVDKQIGNSGDHACWSSAIISSADKVQMVDEDGWSTSIKSKKKSNKRN</sequence>
<protein>
    <recommendedName>
        <fullName evidence="3">GYF domain-containing protein</fullName>
    </recommendedName>
</protein>
<gene>
    <name evidence="4" type="ORF">CANVERA_P3704</name>
</gene>
<dbReference type="InterPro" id="IPR051640">
    <property type="entry name" value="GRB10-interact_GYF"/>
</dbReference>
<feature type="compositionally biased region" description="Basic and acidic residues" evidence="2">
    <location>
        <begin position="422"/>
        <end position="432"/>
    </location>
</feature>
<dbReference type="SUPFAM" id="SSF55277">
    <property type="entry name" value="GYF domain"/>
    <property type="match status" value="1"/>
</dbReference>
<dbReference type="GO" id="GO:0005829">
    <property type="term" value="C:cytosol"/>
    <property type="evidence" value="ECO:0007669"/>
    <property type="project" value="TreeGrafter"/>
</dbReference>
<keyword evidence="5" id="KW-1185">Reference proteome</keyword>
<evidence type="ECO:0000313" key="4">
    <source>
        <dbReference type="EMBL" id="CAI5759195.1"/>
    </source>
</evidence>
<name>A0A9W4XB84_9ASCO</name>
<accession>A0A9W4XB84</accession>
<dbReference type="InterPro" id="IPR003169">
    <property type="entry name" value="GYF"/>
</dbReference>
<evidence type="ECO:0000256" key="2">
    <source>
        <dbReference type="SAM" id="MobiDB-lite"/>
    </source>
</evidence>
<evidence type="ECO:0000313" key="5">
    <source>
        <dbReference type="Proteomes" id="UP001152885"/>
    </source>
</evidence>
<feature type="compositionally biased region" description="Low complexity" evidence="2">
    <location>
        <begin position="27"/>
        <end position="38"/>
    </location>
</feature>
<proteinExistence type="predicted"/>
<dbReference type="OrthoDB" id="48509at2759"/>
<dbReference type="Pfam" id="PF02213">
    <property type="entry name" value="GYF"/>
    <property type="match status" value="1"/>
</dbReference>
<feature type="coiled-coil region" evidence="1">
    <location>
        <begin position="544"/>
        <end position="571"/>
    </location>
</feature>
<feature type="coiled-coil region" evidence="1">
    <location>
        <begin position="488"/>
        <end position="515"/>
    </location>
</feature>
<keyword evidence="1" id="KW-0175">Coiled coil</keyword>
<reference evidence="4" key="1">
    <citation type="submission" date="2022-12" db="EMBL/GenBank/DDBJ databases">
        <authorList>
            <person name="Brejova B."/>
        </authorList>
    </citation>
    <scope>NUCLEOTIDE SEQUENCE</scope>
</reference>
<feature type="region of interest" description="Disordered" evidence="2">
    <location>
        <begin position="27"/>
        <end position="62"/>
    </location>
</feature>
<dbReference type="Gene3D" id="3.30.1490.40">
    <property type="match status" value="1"/>
</dbReference>
<dbReference type="PANTHER" id="PTHR14445:SF36">
    <property type="entry name" value="FI03272P-RELATED"/>
    <property type="match status" value="1"/>
</dbReference>
<dbReference type="AlphaFoldDB" id="A0A9W4XB84"/>
<dbReference type="PROSITE" id="PS50829">
    <property type="entry name" value="GYF"/>
    <property type="match status" value="1"/>
</dbReference>
<comment type="caution">
    <text evidence="4">The sequence shown here is derived from an EMBL/GenBank/DDBJ whole genome shotgun (WGS) entry which is preliminary data.</text>
</comment>
<dbReference type="InterPro" id="IPR035445">
    <property type="entry name" value="GYF-like_dom_sf"/>
</dbReference>
<feature type="region of interest" description="Disordered" evidence="2">
    <location>
        <begin position="422"/>
        <end position="475"/>
    </location>
</feature>
<dbReference type="Proteomes" id="UP001152885">
    <property type="component" value="Unassembled WGS sequence"/>
</dbReference>
<dbReference type="EMBL" id="CANTUO010000004">
    <property type="protein sequence ID" value="CAI5759195.1"/>
    <property type="molecule type" value="Genomic_DNA"/>
</dbReference>
<dbReference type="SMART" id="SM00444">
    <property type="entry name" value="GYF"/>
    <property type="match status" value="1"/>
</dbReference>
<evidence type="ECO:0000259" key="3">
    <source>
        <dbReference type="PROSITE" id="PS50829"/>
    </source>
</evidence>
<dbReference type="PANTHER" id="PTHR14445">
    <property type="entry name" value="GRB10 INTERACTING GYF PROTEIN"/>
    <property type="match status" value="1"/>
</dbReference>